<evidence type="ECO:0000256" key="1">
    <source>
        <dbReference type="SAM" id="MobiDB-lite"/>
    </source>
</evidence>
<feature type="compositionally biased region" description="Basic and acidic residues" evidence="1">
    <location>
        <begin position="446"/>
        <end position="455"/>
    </location>
</feature>
<dbReference type="Gene3D" id="1.10.287.110">
    <property type="entry name" value="DnaJ domain"/>
    <property type="match status" value="1"/>
</dbReference>
<dbReference type="InterPro" id="IPR036869">
    <property type="entry name" value="J_dom_sf"/>
</dbReference>
<accession>A0A9P4Y2L9</accession>
<protein>
    <recommendedName>
        <fullName evidence="2">J domain-containing protein</fullName>
    </recommendedName>
</protein>
<name>A0A9P4Y2L9_CRYP1</name>
<proteinExistence type="predicted"/>
<sequence>MASGIQGYNTLQKTAVTRQHVVIYDLYGLLGVPPNVDQAGIHDAYEGIIKKLQPAHPSNATQRTMLTNALPVLPLSRQINAAYGVLTNPHKRAQYDRDRLEYLYAHFATHDDFSNLSGTDTSADVHDEQIQGYAAALASRVCDPLAEKKALIHARIARTRADLDDFNDKSLRHRQDWATSPNQILRMAGNALREIVVCAEGDLCMLEDELGRLEGILDPKDQDGPAGRVASGTYGSDIEAAAAIAAQRFVGKLGVSKNVQALNSRIPSIPRSPTVALKPRSASKLGVVGEDSGGRGDLSSESESEGQAEKLVEDRIKNFLLGPMGAGHGQGGGGGADMAEKASAVSTILTQNMDHEHHLLSRSYDHVHDQRDIIGSLAPHMKKSTPNKDSPSPSTLLRLIPPQKGDGMGLVEWQTLHGPRNPEVAPENDPFWKTLTFQPFTSATAEEQKKNKTHETNNTNKLGAYPNYAIHNMPTTMMPDFGMQAATAPPQDSTISPEFKRPNRPWRTSTPPPKFADGLWAQQDLVKPSDSYGFHVAQPGERATTGLTPGGRGLASLERSEGIKEFQLRVWTAAKEAQALEAMAKRAAAVAARPVETPQPERADGSSKAQQDKKNNKDGDNNNKDSSYFSADTLAAAAATAAAMARGEVGSAADGAHEVFRRVKSARFTASDGHTFKKQLDDPFT</sequence>
<dbReference type="AlphaFoldDB" id="A0A9P4Y2L9"/>
<dbReference type="Proteomes" id="UP000803844">
    <property type="component" value="Unassembled WGS sequence"/>
</dbReference>
<dbReference type="RefSeq" id="XP_040776314.1">
    <property type="nucleotide sequence ID" value="XM_040925098.1"/>
</dbReference>
<dbReference type="Pfam" id="PF00226">
    <property type="entry name" value="DnaJ"/>
    <property type="match status" value="1"/>
</dbReference>
<evidence type="ECO:0000259" key="2">
    <source>
        <dbReference type="PROSITE" id="PS50076"/>
    </source>
</evidence>
<evidence type="ECO:0000313" key="3">
    <source>
        <dbReference type="EMBL" id="KAF3765353.1"/>
    </source>
</evidence>
<feature type="region of interest" description="Disordered" evidence="1">
    <location>
        <begin position="269"/>
        <end position="308"/>
    </location>
</feature>
<evidence type="ECO:0000313" key="4">
    <source>
        <dbReference type="Proteomes" id="UP000803844"/>
    </source>
</evidence>
<dbReference type="OrthoDB" id="10250354at2759"/>
<dbReference type="EMBL" id="MU032347">
    <property type="protein sequence ID" value="KAF3765353.1"/>
    <property type="molecule type" value="Genomic_DNA"/>
</dbReference>
<reference evidence="3" key="1">
    <citation type="journal article" date="2020" name="Phytopathology">
        <title>Genome sequence of the chestnut blight fungus Cryphonectria parasitica EP155: A fundamental resource for an archetypical invasive plant pathogen.</title>
        <authorList>
            <person name="Crouch J.A."/>
            <person name="Dawe A."/>
            <person name="Aerts A."/>
            <person name="Barry K."/>
            <person name="Churchill A.C.L."/>
            <person name="Grimwood J."/>
            <person name="Hillman B."/>
            <person name="Milgroom M.G."/>
            <person name="Pangilinan J."/>
            <person name="Smith M."/>
            <person name="Salamov A."/>
            <person name="Schmutz J."/>
            <person name="Yadav J."/>
            <person name="Grigoriev I.V."/>
            <person name="Nuss D."/>
        </authorList>
    </citation>
    <scope>NUCLEOTIDE SEQUENCE</scope>
    <source>
        <strain evidence="3">EP155</strain>
    </source>
</reference>
<dbReference type="PROSITE" id="PS50076">
    <property type="entry name" value="DNAJ_2"/>
    <property type="match status" value="1"/>
</dbReference>
<keyword evidence="4" id="KW-1185">Reference proteome</keyword>
<gene>
    <name evidence="3" type="ORF">M406DRAFT_67809</name>
</gene>
<feature type="region of interest" description="Disordered" evidence="1">
    <location>
        <begin position="486"/>
        <end position="506"/>
    </location>
</feature>
<comment type="caution">
    <text evidence="3">The sequence shown here is derived from an EMBL/GenBank/DDBJ whole genome shotgun (WGS) entry which is preliminary data.</text>
</comment>
<feature type="domain" description="J" evidence="2">
    <location>
        <begin position="25"/>
        <end position="99"/>
    </location>
</feature>
<dbReference type="GeneID" id="63842227"/>
<dbReference type="InterPro" id="IPR001623">
    <property type="entry name" value="DnaJ_domain"/>
</dbReference>
<organism evidence="3 4">
    <name type="scientific">Cryphonectria parasitica (strain ATCC 38755 / EP155)</name>
    <dbReference type="NCBI Taxonomy" id="660469"/>
    <lineage>
        <taxon>Eukaryota</taxon>
        <taxon>Fungi</taxon>
        <taxon>Dikarya</taxon>
        <taxon>Ascomycota</taxon>
        <taxon>Pezizomycotina</taxon>
        <taxon>Sordariomycetes</taxon>
        <taxon>Sordariomycetidae</taxon>
        <taxon>Diaporthales</taxon>
        <taxon>Cryphonectriaceae</taxon>
        <taxon>Cryphonectria-Endothia species complex</taxon>
        <taxon>Cryphonectria</taxon>
    </lineage>
</organism>
<dbReference type="SUPFAM" id="SSF46565">
    <property type="entry name" value="Chaperone J-domain"/>
    <property type="match status" value="1"/>
</dbReference>
<feature type="region of interest" description="Disordered" evidence="1">
    <location>
        <begin position="445"/>
        <end position="465"/>
    </location>
</feature>
<feature type="region of interest" description="Disordered" evidence="1">
    <location>
        <begin position="591"/>
        <end position="627"/>
    </location>
</feature>
<feature type="compositionally biased region" description="Basic and acidic residues" evidence="1">
    <location>
        <begin position="599"/>
        <end position="623"/>
    </location>
</feature>